<organism evidence="1 2">
    <name type="scientific">Pyxicephalus adspersus</name>
    <name type="common">African bullfrog</name>
    <dbReference type="NCBI Taxonomy" id="30357"/>
    <lineage>
        <taxon>Eukaryota</taxon>
        <taxon>Metazoa</taxon>
        <taxon>Chordata</taxon>
        <taxon>Craniata</taxon>
        <taxon>Vertebrata</taxon>
        <taxon>Euteleostomi</taxon>
        <taxon>Amphibia</taxon>
        <taxon>Batrachia</taxon>
        <taxon>Anura</taxon>
        <taxon>Neobatrachia</taxon>
        <taxon>Ranoidea</taxon>
        <taxon>Pyxicephalidae</taxon>
        <taxon>Pyxicephalinae</taxon>
        <taxon>Pyxicephalus</taxon>
    </lineage>
</organism>
<reference evidence="1" key="1">
    <citation type="thesis" date="2020" institute="ProQuest LLC" country="789 East Eisenhower Parkway, Ann Arbor, MI, USA">
        <title>Comparative Genomics and Chromosome Evolution.</title>
        <authorList>
            <person name="Mudd A.B."/>
        </authorList>
    </citation>
    <scope>NUCLEOTIDE SEQUENCE</scope>
    <source>
        <strain evidence="1">1538</strain>
        <tissue evidence="1">Blood</tissue>
    </source>
</reference>
<proteinExistence type="predicted"/>
<dbReference type="EMBL" id="DYDO01000002">
    <property type="protein sequence ID" value="DBA30027.1"/>
    <property type="molecule type" value="Genomic_DNA"/>
</dbReference>
<protein>
    <recommendedName>
        <fullName evidence="3">Mitochondrial import inner membrane translocase subunit Tim29</fullName>
    </recommendedName>
</protein>
<dbReference type="InterPro" id="IPR019322">
    <property type="entry name" value="TIMM29"/>
</dbReference>
<dbReference type="PANTHER" id="PTHR21435:SF1">
    <property type="entry name" value="MITOCHONDRIAL IMPORT INNER MEMBRANE TRANSLOCASE SUBUNIT TIM29"/>
    <property type="match status" value="1"/>
</dbReference>
<dbReference type="GO" id="GO:0045039">
    <property type="term" value="P:protein insertion into mitochondrial inner membrane"/>
    <property type="evidence" value="ECO:0007669"/>
    <property type="project" value="TreeGrafter"/>
</dbReference>
<gene>
    <name evidence="1" type="ORF">GDO54_006063</name>
</gene>
<comment type="caution">
    <text evidence="1">The sequence shown here is derived from an EMBL/GenBank/DDBJ whole genome shotgun (WGS) entry which is preliminary data.</text>
</comment>
<evidence type="ECO:0000313" key="1">
    <source>
        <dbReference type="EMBL" id="DBA30027.1"/>
    </source>
</evidence>
<dbReference type="AlphaFoldDB" id="A0AAV3ATJ0"/>
<name>A0AAV3ATJ0_PYXAD</name>
<keyword evidence="2" id="KW-1185">Reference proteome</keyword>
<dbReference type="PANTHER" id="PTHR21435">
    <property type="entry name" value="MITOCHONDRIAL IMPORT INNER MEMBRANE TRANSLOCASE SUBUNIT TIM29"/>
    <property type="match status" value="1"/>
</dbReference>
<accession>A0AAV3ATJ0</accession>
<dbReference type="GO" id="GO:0042721">
    <property type="term" value="C:TIM22 mitochondrial import inner membrane insertion complex"/>
    <property type="evidence" value="ECO:0007669"/>
    <property type="project" value="InterPro"/>
</dbReference>
<evidence type="ECO:0008006" key="3">
    <source>
        <dbReference type="Google" id="ProtNLM"/>
    </source>
</evidence>
<sequence>MAWRYVGVLLRRSCSSSAAPVAVAEQLKPSFWERMKNKKFVVWTKSLLHDYREACKDIVVGAKERPGKAAFYISLLAGIGVCSSKAPTEDSFQSSLLEASSDLLLLSPWTRNGKSDQHIQRLMELGNEGRLRYINFTIFSLMYEAPYDGECDLYSTQCSHLKPRWTEFPNRVLDVGFFGRWWLLQNKMNDFDINEEEFVYLPEHMRTISYNDLHSEENEKLYESKYIPVVMPEDQAVNQMDAIDQAVNQTNDQSVNQADGVVQSVNRADAIDQAVKQNES</sequence>
<dbReference type="Proteomes" id="UP001181693">
    <property type="component" value="Unassembled WGS sequence"/>
</dbReference>
<dbReference type="Pfam" id="PF10171">
    <property type="entry name" value="Tim29"/>
    <property type="match status" value="1"/>
</dbReference>
<evidence type="ECO:0000313" key="2">
    <source>
        <dbReference type="Proteomes" id="UP001181693"/>
    </source>
</evidence>